<gene>
    <name evidence="8" type="primary">LOC103358646</name>
</gene>
<feature type="region of interest" description="Disordered" evidence="4">
    <location>
        <begin position="22"/>
        <end position="73"/>
    </location>
</feature>
<dbReference type="GO" id="GO:0005770">
    <property type="term" value="C:late endosome"/>
    <property type="evidence" value="ECO:0007669"/>
    <property type="project" value="TreeGrafter"/>
</dbReference>
<keyword evidence="7" id="KW-1185">Reference proteome</keyword>
<dbReference type="GO" id="GO:0008333">
    <property type="term" value="P:endosome to lysosome transport"/>
    <property type="evidence" value="ECO:0007669"/>
    <property type="project" value="TreeGrafter"/>
</dbReference>
<dbReference type="GO" id="GO:0035091">
    <property type="term" value="F:phosphatidylinositol binding"/>
    <property type="evidence" value="ECO:0007669"/>
    <property type="project" value="InterPro"/>
</dbReference>
<dbReference type="SUPFAM" id="SSF64268">
    <property type="entry name" value="PX domain"/>
    <property type="match status" value="1"/>
</dbReference>
<name>A0A3B4Z2L7_9TELE</name>
<dbReference type="AlphaFoldDB" id="A0A3B4Z2L7"/>
<dbReference type="PANTHER" id="PTHR22999:SF23">
    <property type="entry name" value="SORTING NEXIN-16"/>
    <property type="match status" value="1"/>
</dbReference>
<dbReference type="GeneTree" id="ENSGT00390000005651"/>
<dbReference type="PANTHER" id="PTHR22999">
    <property type="entry name" value="PX SERINE/THREONINE KINASE PXK"/>
    <property type="match status" value="1"/>
</dbReference>
<protein>
    <submittedName>
        <fullName evidence="6 8">Sorting nexin-16-like</fullName>
    </submittedName>
</protein>
<feature type="coiled-coil region" evidence="3">
    <location>
        <begin position="216"/>
        <end position="250"/>
    </location>
</feature>
<organism evidence="6">
    <name type="scientific">Stegastes partitus</name>
    <name type="common">bicolor damselfish</name>
    <dbReference type="NCBI Taxonomy" id="144197"/>
    <lineage>
        <taxon>Eukaryota</taxon>
        <taxon>Metazoa</taxon>
        <taxon>Chordata</taxon>
        <taxon>Craniata</taxon>
        <taxon>Vertebrata</taxon>
        <taxon>Euteleostomi</taxon>
        <taxon>Actinopterygii</taxon>
        <taxon>Neopterygii</taxon>
        <taxon>Teleostei</taxon>
        <taxon>Neoteleostei</taxon>
        <taxon>Acanthomorphata</taxon>
        <taxon>Ovalentaria</taxon>
        <taxon>Pomacentridae</taxon>
        <taxon>Stegastes</taxon>
    </lineage>
</organism>
<feature type="compositionally biased region" description="Basic and acidic residues" evidence="4">
    <location>
        <begin position="62"/>
        <end position="71"/>
    </location>
</feature>
<dbReference type="GO" id="GO:0006622">
    <property type="term" value="P:protein targeting to lysosome"/>
    <property type="evidence" value="ECO:0007669"/>
    <property type="project" value="TreeGrafter"/>
</dbReference>
<dbReference type="STRING" id="144197.ENSSPAP00000002920"/>
<dbReference type="GO" id="GO:0005769">
    <property type="term" value="C:early endosome"/>
    <property type="evidence" value="ECO:0007669"/>
    <property type="project" value="TreeGrafter"/>
</dbReference>
<comment type="subcellular location">
    <subcellularLocation>
        <location evidence="1">Cytoplasm</location>
    </subcellularLocation>
</comment>
<dbReference type="Proteomes" id="UP000694891">
    <property type="component" value="Unplaced"/>
</dbReference>
<accession>A0A3B4Z2L7</accession>
<dbReference type="InterPro" id="IPR051837">
    <property type="entry name" value="SortingNexin/PXDomain-PKLike"/>
</dbReference>
<reference evidence="6" key="1">
    <citation type="submission" date="2023-09" db="UniProtKB">
        <authorList>
            <consortium name="Ensembl"/>
        </authorList>
    </citation>
    <scope>IDENTIFICATION</scope>
</reference>
<evidence type="ECO:0000259" key="5">
    <source>
        <dbReference type="PROSITE" id="PS50195"/>
    </source>
</evidence>
<evidence type="ECO:0000313" key="8">
    <source>
        <dbReference type="RefSeq" id="XP_008281952.1"/>
    </source>
</evidence>
<evidence type="ECO:0000256" key="2">
    <source>
        <dbReference type="ARBA" id="ARBA00022490"/>
    </source>
</evidence>
<dbReference type="RefSeq" id="XP_008281952.1">
    <property type="nucleotide sequence ID" value="XM_008283730.1"/>
</dbReference>
<dbReference type="OrthoDB" id="76516at2759"/>
<dbReference type="GeneID" id="103358646"/>
<dbReference type="InterPro" id="IPR036871">
    <property type="entry name" value="PX_dom_sf"/>
</dbReference>
<dbReference type="Gene3D" id="3.30.1520.10">
    <property type="entry name" value="Phox-like domain"/>
    <property type="match status" value="1"/>
</dbReference>
<reference evidence="8" key="2">
    <citation type="submission" date="2025-04" db="UniProtKB">
        <authorList>
            <consortium name="RefSeq"/>
        </authorList>
    </citation>
    <scope>IDENTIFICATION</scope>
</reference>
<evidence type="ECO:0000256" key="3">
    <source>
        <dbReference type="SAM" id="Coils"/>
    </source>
</evidence>
<dbReference type="GO" id="GO:0045022">
    <property type="term" value="P:early endosome to late endosome transport"/>
    <property type="evidence" value="ECO:0007669"/>
    <property type="project" value="TreeGrafter"/>
</dbReference>
<evidence type="ECO:0000313" key="7">
    <source>
        <dbReference type="Proteomes" id="UP000694891"/>
    </source>
</evidence>
<feature type="region of interest" description="Disordered" evidence="4">
    <location>
        <begin position="284"/>
        <end position="303"/>
    </location>
</feature>
<dbReference type="Ensembl" id="ENSSPAT00000002963.1">
    <property type="protein sequence ID" value="ENSSPAP00000002920.1"/>
    <property type="gene ID" value="ENSSPAG00000002239.1"/>
</dbReference>
<dbReference type="PROSITE" id="PS50195">
    <property type="entry name" value="PX"/>
    <property type="match status" value="1"/>
</dbReference>
<evidence type="ECO:0000256" key="1">
    <source>
        <dbReference type="ARBA" id="ARBA00004496"/>
    </source>
</evidence>
<evidence type="ECO:0000256" key="4">
    <source>
        <dbReference type="SAM" id="MobiDB-lite"/>
    </source>
</evidence>
<proteinExistence type="predicted"/>
<evidence type="ECO:0000313" key="6">
    <source>
        <dbReference type="Ensembl" id="ENSSPAP00000002920.1"/>
    </source>
</evidence>
<keyword evidence="3" id="KW-0175">Coiled coil</keyword>
<feature type="domain" description="PX" evidence="5">
    <location>
        <begin position="91"/>
        <end position="204"/>
    </location>
</feature>
<dbReference type="Pfam" id="PF00787">
    <property type="entry name" value="PX"/>
    <property type="match status" value="1"/>
</dbReference>
<keyword evidence="2" id="KW-0963">Cytoplasm</keyword>
<dbReference type="InterPro" id="IPR001683">
    <property type="entry name" value="PX_dom"/>
</dbReference>
<dbReference type="SMART" id="SM00312">
    <property type="entry name" value="PX"/>
    <property type="match status" value="1"/>
</dbReference>
<sequence length="303" mass="34352">MAVPFVPVPIPVDWSRVSRSCSKRGSCIHPNTSSSNREPPASEGSPSVRGHGPRGATAGRPTLDDTWRGDMLDGSSTPLEVEGRCGESWVDGSNTPTLLGYEILKKRTKFTVYKILVMESPGDSRVIFRRYTDFCRLSGQLKELFPSCRLVLPPKRRFKDNYNEAFLEERQVGLQTFLQNLTLHKDVIRSEAVRRFLCLVDPRSPFDSLEESRAFCKTLEEINHRLQRELVEKQREAGRLKKTLEEKENYVDLLVKKAKSFPSKGPGGKTMMIPTDTYREGYTDAKGFERKCGNGDEDDARKD</sequence>